<dbReference type="PANTHER" id="PTHR35569:SF1">
    <property type="entry name" value="CYANAMIDE HYDRATASE DDI2-RELATED"/>
    <property type="match status" value="1"/>
</dbReference>
<evidence type="ECO:0000313" key="2">
    <source>
        <dbReference type="Proteomes" id="UP001150942"/>
    </source>
</evidence>
<reference evidence="1" key="2">
    <citation type="journal article" date="2023" name="IMA Fungus">
        <title>Comparative genomic study of the Penicillium genus elucidates a diverse pangenome and 15 lateral gene transfer events.</title>
        <authorList>
            <person name="Petersen C."/>
            <person name="Sorensen T."/>
            <person name="Nielsen M.R."/>
            <person name="Sondergaard T.E."/>
            <person name="Sorensen J.L."/>
            <person name="Fitzpatrick D.A."/>
            <person name="Frisvad J.C."/>
            <person name="Nielsen K.L."/>
        </authorList>
    </citation>
    <scope>NUCLEOTIDE SEQUENCE</scope>
    <source>
        <strain evidence="1">IBT 20477</strain>
    </source>
</reference>
<comment type="caution">
    <text evidence="1">The sequence shown here is derived from an EMBL/GenBank/DDBJ whole genome shotgun (WGS) entry which is preliminary data.</text>
</comment>
<gene>
    <name evidence="1" type="ORF">N7449_011788</name>
</gene>
<dbReference type="EMBL" id="JAPQKQ010000009">
    <property type="protein sequence ID" value="KAJ5181641.1"/>
    <property type="molecule type" value="Genomic_DNA"/>
</dbReference>
<reference evidence="1" key="1">
    <citation type="submission" date="2022-11" db="EMBL/GenBank/DDBJ databases">
        <authorList>
            <person name="Petersen C."/>
        </authorList>
    </citation>
    <scope>NUCLEOTIDE SEQUENCE</scope>
    <source>
        <strain evidence="1">IBT 20477</strain>
    </source>
</reference>
<protein>
    <submittedName>
        <fullName evidence="1">Uncharacterized protein</fullName>
    </submittedName>
</protein>
<evidence type="ECO:0000313" key="1">
    <source>
        <dbReference type="EMBL" id="KAJ5181641.1"/>
    </source>
</evidence>
<keyword evidence="2" id="KW-1185">Reference proteome</keyword>
<sequence length="109" mass="12041">MQEMPNPTNKYGLTAVPASVQDLLTSSPYPAPTVPPTPIPETPLAQRINVYARTHLPDQTYNHSQRVYHFGLANDTDSCLQTGTWTMRLSSLVRCMILGPRRPISPPPG</sequence>
<organism evidence="1 2">
    <name type="scientific">Penicillium cf. viridicatum</name>
    <dbReference type="NCBI Taxonomy" id="2972119"/>
    <lineage>
        <taxon>Eukaryota</taxon>
        <taxon>Fungi</taxon>
        <taxon>Dikarya</taxon>
        <taxon>Ascomycota</taxon>
        <taxon>Pezizomycotina</taxon>
        <taxon>Eurotiomycetes</taxon>
        <taxon>Eurotiomycetidae</taxon>
        <taxon>Eurotiales</taxon>
        <taxon>Aspergillaceae</taxon>
        <taxon>Penicillium</taxon>
    </lineage>
</organism>
<dbReference type="AlphaFoldDB" id="A0A9W9IQN7"/>
<dbReference type="OrthoDB" id="4368601at2759"/>
<name>A0A9W9IQN7_9EURO</name>
<dbReference type="Proteomes" id="UP001150942">
    <property type="component" value="Unassembled WGS sequence"/>
</dbReference>
<proteinExistence type="predicted"/>
<dbReference type="PANTHER" id="PTHR35569">
    <property type="entry name" value="CYANAMIDE HYDRATASE DDI2-RELATED"/>
    <property type="match status" value="1"/>
</dbReference>
<accession>A0A9W9IQN7</accession>